<gene>
    <name evidence="1" type="ORF">CLIB1444_02S18074</name>
</gene>
<organism evidence="1 2">
    <name type="scientific">[Candida] jaroonii</name>
    <dbReference type="NCBI Taxonomy" id="467808"/>
    <lineage>
        <taxon>Eukaryota</taxon>
        <taxon>Fungi</taxon>
        <taxon>Dikarya</taxon>
        <taxon>Ascomycota</taxon>
        <taxon>Saccharomycotina</taxon>
        <taxon>Pichiomycetes</taxon>
        <taxon>Debaryomycetaceae</taxon>
        <taxon>Yamadazyma</taxon>
    </lineage>
</organism>
<reference evidence="1" key="1">
    <citation type="submission" date="2022-06" db="EMBL/GenBank/DDBJ databases">
        <authorList>
            <person name="Legras J.-L."/>
            <person name="Devillers H."/>
            <person name="Grondin C."/>
        </authorList>
    </citation>
    <scope>NUCLEOTIDE SEQUENCE</scope>
    <source>
        <strain evidence="1">CLIB 1444</strain>
    </source>
</reference>
<protein>
    <submittedName>
        <fullName evidence="1">Pyridoxamine 5'-phosphate oxidase</fullName>
    </submittedName>
</protein>
<dbReference type="EMBL" id="CALSDN010000002">
    <property type="protein sequence ID" value="CAH6719855.1"/>
    <property type="molecule type" value="Genomic_DNA"/>
</dbReference>
<keyword evidence="2" id="KW-1185">Reference proteome</keyword>
<name>A0ACA9Y4N5_9ASCO</name>
<sequence>MNLDKKLIYAPETYQYTDHALNEEEIEKDPFVQFNKWFKEADDEIPESTTFSTVRLPEGRVSSRIVLLKELDTEGFVIYSNWGTSKKSKDFETCKYASLTFFWKKLQRQVRVEGIMRKVDYKQSEEYFQTRPRGSRIGAWSSPQSQVIESRQVLEDLVKSNTEKFGDNGDIQCPEFWGGIKIIPLEIEFWQGRDSRLHDRLTFVRDDESQPWKLNRLAP</sequence>
<dbReference type="Proteomes" id="UP001152531">
    <property type="component" value="Unassembled WGS sequence"/>
</dbReference>
<evidence type="ECO:0000313" key="1">
    <source>
        <dbReference type="EMBL" id="CAH6719855.1"/>
    </source>
</evidence>
<evidence type="ECO:0000313" key="2">
    <source>
        <dbReference type="Proteomes" id="UP001152531"/>
    </source>
</evidence>
<accession>A0ACA9Y4N5</accession>
<comment type="caution">
    <text evidence="1">The sequence shown here is derived from an EMBL/GenBank/DDBJ whole genome shotgun (WGS) entry which is preliminary data.</text>
</comment>
<proteinExistence type="predicted"/>